<dbReference type="EMBL" id="DSJT01000005">
    <property type="protein sequence ID" value="HEF87004.1"/>
    <property type="molecule type" value="Genomic_DNA"/>
</dbReference>
<comment type="caution">
    <text evidence="2">The sequence shown here is derived from an EMBL/GenBank/DDBJ whole genome shotgun (WGS) entry which is preliminary data.</text>
</comment>
<dbReference type="Pfam" id="PF12802">
    <property type="entry name" value="MarR_2"/>
    <property type="match status" value="1"/>
</dbReference>
<dbReference type="SUPFAM" id="SSF46785">
    <property type="entry name" value="Winged helix' DNA-binding domain"/>
    <property type="match status" value="1"/>
</dbReference>
<dbReference type="Gene3D" id="1.10.10.10">
    <property type="entry name" value="Winged helix-like DNA-binding domain superfamily/Winged helix DNA-binding domain"/>
    <property type="match status" value="1"/>
</dbReference>
<dbReference type="InterPro" id="IPR036390">
    <property type="entry name" value="WH_DNA-bd_sf"/>
</dbReference>
<organism evidence="2">
    <name type="scientific">Thermosphaera aggregans</name>
    <dbReference type="NCBI Taxonomy" id="54254"/>
    <lineage>
        <taxon>Archaea</taxon>
        <taxon>Thermoproteota</taxon>
        <taxon>Thermoprotei</taxon>
        <taxon>Desulfurococcales</taxon>
        <taxon>Desulfurococcaceae</taxon>
        <taxon>Thermosphaera</taxon>
    </lineage>
</organism>
<dbReference type="InterPro" id="IPR000835">
    <property type="entry name" value="HTH_MarR-typ"/>
</dbReference>
<accession>A0A7C2FX46</accession>
<feature type="domain" description="HTH marR-type" evidence="1">
    <location>
        <begin position="11"/>
        <end position="62"/>
    </location>
</feature>
<evidence type="ECO:0000259" key="1">
    <source>
        <dbReference type="Pfam" id="PF12802"/>
    </source>
</evidence>
<dbReference type="AlphaFoldDB" id="A0A7C2FX46"/>
<proteinExistence type="predicted"/>
<sequence>MKPLVKLMTLLGLPPIAGIILAVLMTSKTPLDLTELSRKTGYAKSHLSQTLKLLHAREIVDFYVERKRKYFIVNKRGLLKALREHINNLIDSLDQLASVSENPEFRNLYNEAFRKVKGE</sequence>
<protein>
    <recommendedName>
        <fullName evidence="1">HTH marR-type domain-containing protein</fullName>
    </recommendedName>
</protein>
<name>A0A7C2FX46_9CREN</name>
<reference evidence="2" key="1">
    <citation type="journal article" date="2020" name="mSystems">
        <title>Genome- and Community-Level Interaction Insights into Carbon Utilization and Element Cycling Functions of Hydrothermarchaeota in Hydrothermal Sediment.</title>
        <authorList>
            <person name="Zhou Z."/>
            <person name="Liu Y."/>
            <person name="Xu W."/>
            <person name="Pan J."/>
            <person name="Luo Z.H."/>
            <person name="Li M."/>
        </authorList>
    </citation>
    <scope>NUCLEOTIDE SEQUENCE [LARGE SCALE GENOMIC DNA]</scope>
    <source>
        <strain evidence="2">SpSt-23</strain>
    </source>
</reference>
<dbReference type="InterPro" id="IPR036388">
    <property type="entry name" value="WH-like_DNA-bd_sf"/>
</dbReference>
<dbReference type="GO" id="GO:0003700">
    <property type="term" value="F:DNA-binding transcription factor activity"/>
    <property type="evidence" value="ECO:0007669"/>
    <property type="project" value="InterPro"/>
</dbReference>
<gene>
    <name evidence="2" type="ORF">ENP55_01595</name>
</gene>
<evidence type="ECO:0000313" key="2">
    <source>
        <dbReference type="EMBL" id="HEF87004.1"/>
    </source>
</evidence>